<feature type="domain" description="Rubredoxin-like" evidence="6">
    <location>
        <begin position="155"/>
        <end position="189"/>
    </location>
</feature>
<comment type="cofactor">
    <cofactor evidence="1">
        <name>Fe(3+)</name>
        <dbReference type="ChEBI" id="CHEBI:29034"/>
    </cofactor>
</comment>
<dbReference type="PROSITE" id="PS50903">
    <property type="entry name" value="RUBREDOXIN_LIKE"/>
    <property type="match status" value="1"/>
</dbReference>
<dbReference type="CDD" id="cd01041">
    <property type="entry name" value="Rubrerythrin"/>
    <property type="match status" value="1"/>
</dbReference>
<proteinExistence type="predicted"/>
<dbReference type="PANTHER" id="PTHR43865">
    <property type="entry name" value="RUBRERYTHRIN-RELATED"/>
    <property type="match status" value="1"/>
</dbReference>
<name>A0A150J5B6_9EURY</name>
<keyword evidence="3" id="KW-0479">Metal-binding</keyword>
<dbReference type="Pfam" id="PF02915">
    <property type="entry name" value="Rubrerythrin"/>
    <property type="match status" value="1"/>
</dbReference>
<dbReference type="GO" id="GO:0016491">
    <property type="term" value="F:oxidoreductase activity"/>
    <property type="evidence" value="ECO:0007669"/>
    <property type="project" value="InterPro"/>
</dbReference>
<keyword evidence="2" id="KW-0813">Transport</keyword>
<evidence type="ECO:0000313" key="8">
    <source>
        <dbReference type="EMBL" id="KYC52413.1"/>
    </source>
</evidence>
<dbReference type="Proteomes" id="UP000075398">
    <property type="component" value="Unassembled WGS sequence"/>
</dbReference>
<dbReference type="InterPro" id="IPR012347">
    <property type="entry name" value="Ferritin-like"/>
</dbReference>
<dbReference type="InterPro" id="IPR003251">
    <property type="entry name" value="Rr_diiron-bd_dom"/>
</dbReference>
<dbReference type="Gene3D" id="1.20.1260.10">
    <property type="match status" value="1"/>
</dbReference>
<organism evidence="8 9">
    <name type="scientific">Candidatus Methanofastidiosum methylothiophilum</name>
    <dbReference type="NCBI Taxonomy" id="1705564"/>
    <lineage>
        <taxon>Archaea</taxon>
        <taxon>Methanobacteriati</taxon>
        <taxon>Methanobacteriota</taxon>
        <taxon>Stenosarchaea group</taxon>
        <taxon>Candidatus Methanofastidiosia</taxon>
        <taxon>Candidatus Methanofastidiosales</taxon>
        <taxon>Candidatus Methanofastidiosaceae</taxon>
        <taxon>Candidatus Methanofastidiosum</taxon>
    </lineage>
</organism>
<evidence type="ECO:0000259" key="6">
    <source>
        <dbReference type="PROSITE" id="PS50903"/>
    </source>
</evidence>
<evidence type="ECO:0000259" key="7">
    <source>
        <dbReference type="PROSITE" id="PS50905"/>
    </source>
</evidence>
<dbReference type="InterPro" id="IPR048574">
    <property type="entry name" value="RUBY_RBDX"/>
</dbReference>
<dbReference type="CDD" id="cd00729">
    <property type="entry name" value="rubredoxin_SM"/>
    <property type="match status" value="1"/>
</dbReference>
<sequence length="193" mass="22317">MSKTLENLTKAFIGESMARNRYTIYAKIALKEGYDQISDIFLLTADNEREHAKWLFRMINDIKKKEGSPTEIKVEAEAPLILSNTIENIKGAIAGENYEYTSMYPEFATTAEKEGFKDIATRLRAIAVAEKHHEGRYKKLLKELEEGTFFKKKEKVVWVCRKCGYIHEGTEPPEECPSCNHEKAYFERQCEAY</sequence>
<dbReference type="InterPro" id="IPR009040">
    <property type="entry name" value="Ferritin-like_diiron"/>
</dbReference>
<dbReference type="GO" id="GO:0005506">
    <property type="term" value="F:iron ion binding"/>
    <property type="evidence" value="ECO:0007669"/>
    <property type="project" value="InterPro"/>
</dbReference>
<evidence type="ECO:0000256" key="1">
    <source>
        <dbReference type="ARBA" id="ARBA00001965"/>
    </source>
</evidence>
<dbReference type="NCBIfam" id="NF045767">
    <property type="entry name" value="RuberyRbr"/>
    <property type="match status" value="1"/>
</dbReference>
<dbReference type="PROSITE" id="PS50905">
    <property type="entry name" value="FERRITIN_LIKE"/>
    <property type="match status" value="1"/>
</dbReference>
<evidence type="ECO:0000256" key="4">
    <source>
        <dbReference type="ARBA" id="ARBA00022982"/>
    </source>
</evidence>
<comment type="caution">
    <text evidence="8">The sequence shown here is derived from an EMBL/GenBank/DDBJ whole genome shotgun (WGS) entry which is preliminary data.</text>
</comment>
<dbReference type="SUPFAM" id="SSF47240">
    <property type="entry name" value="Ferritin-like"/>
    <property type="match status" value="1"/>
</dbReference>
<evidence type="ECO:0000256" key="3">
    <source>
        <dbReference type="ARBA" id="ARBA00022723"/>
    </source>
</evidence>
<evidence type="ECO:0000313" key="9">
    <source>
        <dbReference type="Proteomes" id="UP000075398"/>
    </source>
</evidence>
<evidence type="ECO:0000256" key="5">
    <source>
        <dbReference type="ARBA" id="ARBA00023004"/>
    </source>
</evidence>
<dbReference type="Gene3D" id="2.20.28.10">
    <property type="match status" value="1"/>
</dbReference>
<gene>
    <name evidence="8" type="ORF">AMQ22_00817</name>
</gene>
<dbReference type="InterPro" id="IPR009078">
    <property type="entry name" value="Ferritin-like_SF"/>
</dbReference>
<dbReference type="Pfam" id="PF21349">
    <property type="entry name" value="RUBY_RBDX"/>
    <property type="match status" value="1"/>
</dbReference>
<dbReference type="AlphaFoldDB" id="A0A150J5B6"/>
<dbReference type="PATRIC" id="fig|1705409.3.peg.836"/>
<feature type="domain" description="Ferritin-like diiron" evidence="7">
    <location>
        <begin position="1"/>
        <end position="148"/>
    </location>
</feature>
<dbReference type="SUPFAM" id="SSF57802">
    <property type="entry name" value="Rubredoxin-like"/>
    <property type="match status" value="1"/>
</dbReference>
<dbReference type="PANTHER" id="PTHR43865:SF1">
    <property type="entry name" value="RUBRERYTHRIN-RELATED"/>
    <property type="match status" value="1"/>
</dbReference>
<keyword evidence="4" id="KW-0249">Electron transport</keyword>
<keyword evidence="5" id="KW-0408">Iron</keyword>
<dbReference type="STRING" id="1705564.APG08_00697"/>
<accession>A0A150J5B6</accession>
<evidence type="ECO:0000256" key="2">
    <source>
        <dbReference type="ARBA" id="ARBA00022448"/>
    </source>
</evidence>
<dbReference type="InterPro" id="IPR052364">
    <property type="entry name" value="Rubrerythrin"/>
</dbReference>
<dbReference type="EMBL" id="LNGC01000024">
    <property type="protein sequence ID" value="KYC52413.1"/>
    <property type="molecule type" value="Genomic_DNA"/>
</dbReference>
<protein>
    <submittedName>
        <fullName evidence="8">Rubrerythrin</fullName>
    </submittedName>
</protein>
<dbReference type="InterPro" id="IPR024934">
    <property type="entry name" value="Rubredoxin-like_dom"/>
</dbReference>
<reference evidence="8 9" key="1">
    <citation type="journal article" date="2016" name="ISME J.">
        <title>Chasing the elusive Euryarchaeota class WSA2: genomes reveal a uniquely fastidious methyl-reducing methanogen.</title>
        <authorList>
            <person name="Nobu M.K."/>
            <person name="Narihiro T."/>
            <person name="Kuroda K."/>
            <person name="Mei R."/>
            <person name="Liu W.T."/>
        </authorList>
    </citation>
    <scope>NUCLEOTIDE SEQUENCE [LARGE SCALE GENOMIC DNA]</scope>
    <source>
        <strain evidence="8">U1lsi0528_Bin055</strain>
    </source>
</reference>